<reference evidence="1" key="1">
    <citation type="journal article" date="2020" name="Nature">
        <title>Giant virus diversity and host interactions through global metagenomics.</title>
        <authorList>
            <person name="Schulz F."/>
            <person name="Roux S."/>
            <person name="Paez-Espino D."/>
            <person name="Jungbluth S."/>
            <person name="Walsh D.A."/>
            <person name="Denef V.J."/>
            <person name="McMahon K.D."/>
            <person name="Konstantinidis K.T."/>
            <person name="Eloe-Fadrosh E.A."/>
            <person name="Kyrpides N.C."/>
            <person name="Woyke T."/>
        </authorList>
    </citation>
    <scope>NUCLEOTIDE SEQUENCE</scope>
    <source>
        <strain evidence="1">GVMAG-M-3300010160-4</strain>
    </source>
</reference>
<accession>A0A6C0BCH5</accession>
<sequence length="209" mass="23879">MSFNFKSSFYSTGHIDFDKKSRIGLFLSTMGEKGFCVMEGIYKGTIGDKVLSIRKTIPDYSDIKDEDSDEVKIIKTQEALDDAIFENGFVVTHQYVSSDLQSFNKVSKFFLNSSCNHVISKDTNDIPLDYKECKLFCVIYIPNSEECNFDLIECSSIAIEFLSKTDSLYVWNYNGEQSLLFLSFDNNCSSVLEIFNEEFITTDLKKVNV</sequence>
<dbReference type="AlphaFoldDB" id="A0A6C0BCH5"/>
<organism evidence="1">
    <name type="scientific">viral metagenome</name>
    <dbReference type="NCBI Taxonomy" id="1070528"/>
    <lineage>
        <taxon>unclassified sequences</taxon>
        <taxon>metagenomes</taxon>
        <taxon>organismal metagenomes</taxon>
    </lineage>
</organism>
<name>A0A6C0BCH5_9ZZZZ</name>
<dbReference type="EMBL" id="MN739122">
    <property type="protein sequence ID" value="QHS89985.1"/>
    <property type="molecule type" value="Genomic_DNA"/>
</dbReference>
<protein>
    <submittedName>
        <fullName evidence="1">Uncharacterized protein</fullName>
    </submittedName>
</protein>
<proteinExistence type="predicted"/>
<evidence type="ECO:0000313" key="1">
    <source>
        <dbReference type="EMBL" id="QHS89985.1"/>
    </source>
</evidence>